<evidence type="ECO:0000313" key="2">
    <source>
        <dbReference type="EMBL" id="KPG34046.1"/>
    </source>
</evidence>
<comment type="caution">
    <text evidence="1">The sequence shown here is derived from an EMBL/GenBank/DDBJ whole genome shotgun (WGS) entry which is preliminary data.</text>
</comment>
<reference evidence="3 4" key="1">
    <citation type="submission" date="2015-09" db="EMBL/GenBank/DDBJ databases">
        <title>Genome Sequences of Mycobacterium immunogenum Isolates, Recuperated from a Chloraminated Drinking Water Distribution System Simulator Subjected to Episodes of Nitrification.</title>
        <authorList>
            <person name="Gomez-Alvarez V."/>
            <person name="Revetta R.P."/>
        </authorList>
    </citation>
    <scope>NUCLEOTIDE SEQUENCE [LARGE SCALE GENOMIC DNA]</scope>
    <source>
        <strain evidence="1 3">H008</strain>
        <strain evidence="2 4">H076</strain>
    </source>
</reference>
<dbReference type="EMBL" id="LJFO01000003">
    <property type="protein sequence ID" value="KPG14446.1"/>
    <property type="molecule type" value="Genomic_DNA"/>
</dbReference>
<evidence type="ECO:0000313" key="1">
    <source>
        <dbReference type="EMBL" id="KPG14446.1"/>
    </source>
</evidence>
<evidence type="ECO:0000313" key="3">
    <source>
        <dbReference type="Proteomes" id="UP000037843"/>
    </source>
</evidence>
<proteinExistence type="predicted"/>
<gene>
    <name evidence="1" type="ORF">AN908_07900</name>
    <name evidence="2" type="ORF">AN912_11885</name>
</gene>
<dbReference type="KEGG" id="miz:BAB75_19260"/>
<dbReference type="Proteomes" id="UP000037962">
    <property type="component" value="Unassembled WGS sequence"/>
</dbReference>
<sequence>MPDRIDCIAAILRCAGVLLPNDYTPTWDYEHAIDELAAKIDTELHPRIETPSQLDSLPSCTVIQRDAPRSLPLWKADHFWCLGERLLTDRAEVKSQLPARVLYTPGDDHA</sequence>
<evidence type="ECO:0000313" key="4">
    <source>
        <dbReference type="Proteomes" id="UP000037962"/>
    </source>
</evidence>
<dbReference type="Proteomes" id="UP000037843">
    <property type="component" value="Unassembled WGS sequence"/>
</dbReference>
<protein>
    <submittedName>
        <fullName evidence="1">Uncharacterized protein</fullName>
    </submittedName>
</protein>
<accession>A0A7V8LR50</accession>
<dbReference type="EMBL" id="LJFS01000012">
    <property type="protein sequence ID" value="KPG34046.1"/>
    <property type="molecule type" value="Genomic_DNA"/>
</dbReference>
<dbReference type="GeneID" id="45766003"/>
<organism evidence="1 3">
    <name type="scientific">Mycobacteroides immunogenum</name>
    <dbReference type="NCBI Taxonomy" id="83262"/>
    <lineage>
        <taxon>Bacteria</taxon>
        <taxon>Bacillati</taxon>
        <taxon>Actinomycetota</taxon>
        <taxon>Actinomycetes</taxon>
        <taxon>Mycobacteriales</taxon>
        <taxon>Mycobacteriaceae</taxon>
        <taxon>Mycobacteroides</taxon>
    </lineage>
</organism>
<keyword evidence="4" id="KW-1185">Reference proteome</keyword>
<name>A0A7V8LR50_9MYCO</name>
<dbReference type="RefSeq" id="WP_043077798.1">
    <property type="nucleotide sequence ID" value="NZ_CP011530.1"/>
</dbReference>
<dbReference type="AlphaFoldDB" id="A0A7V8LR50"/>